<accession>A0AAD4IZN6</accession>
<feature type="region of interest" description="Disordered" evidence="1">
    <location>
        <begin position="264"/>
        <end position="306"/>
    </location>
</feature>
<sequence length="340" mass="38059">MASMERLTADEKGEIDLNSLVGEDLGMETNTTICMVGRLVTDKPPNTYYLLDVLKKSWKVKKIFSAQEWGHNLFLFWVWFEGRDRLDRLESFVEMDDNIDGYVGNYLRIKVLIDVTKPILRGLTIKLNGKKLWIPIKIESLPVFCSGCGIIGHHVKQCPSGDKKNYSNMKDIPCGPWLRASPLKILRLDWDSRGFPENLSPKKLFQQKSLEVYTPLPSHVPLPLYPTANPDIPPSSLKIIPSTPTHPSTPHVELLTIDQPLSSAPTAPSGSNVLSFTQMDPSESISPKFKSSNTISPTAQRPGDNGILDNEFELLSVFKKLKETELVDVPCIFAEIAEIA</sequence>
<dbReference type="Proteomes" id="UP001190926">
    <property type="component" value="Unassembled WGS sequence"/>
</dbReference>
<proteinExistence type="predicted"/>
<feature type="compositionally biased region" description="Polar residues" evidence="1">
    <location>
        <begin position="264"/>
        <end position="299"/>
    </location>
</feature>
<dbReference type="InterPro" id="IPR040256">
    <property type="entry name" value="At4g02000-like"/>
</dbReference>
<dbReference type="InterPro" id="IPR025836">
    <property type="entry name" value="Zn_knuckle_CX2CX4HX4C"/>
</dbReference>
<dbReference type="PANTHER" id="PTHR31286">
    <property type="entry name" value="GLYCINE-RICH CELL WALL STRUCTURAL PROTEIN 1.8-LIKE"/>
    <property type="match status" value="1"/>
</dbReference>
<dbReference type="PANTHER" id="PTHR31286:SF180">
    <property type="entry name" value="OS10G0362600 PROTEIN"/>
    <property type="match status" value="1"/>
</dbReference>
<organism evidence="3 4">
    <name type="scientific">Perilla frutescens var. hirtella</name>
    <name type="common">Perilla citriodora</name>
    <name type="synonym">Perilla setoyensis</name>
    <dbReference type="NCBI Taxonomy" id="608512"/>
    <lineage>
        <taxon>Eukaryota</taxon>
        <taxon>Viridiplantae</taxon>
        <taxon>Streptophyta</taxon>
        <taxon>Embryophyta</taxon>
        <taxon>Tracheophyta</taxon>
        <taxon>Spermatophyta</taxon>
        <taxon>Magnoliopsida</taxon>
        <taxon>eudicotyledons</taxon>
        <taxon>Gunneridae</taxon>
        <taxon>Pentapetalae</taxon>
        <taxon>asterids</taxon>
        <taxon>lamiids</taxon>
        <taxon>Lamiales</taxon>
        <taxon>Lamiaceae</taxon>
        <taxon>Nepetoideae</taxon>
        <taxon>Elsholtzieae</taxon>
        <taxon>Perilla</taxon>
    </lineage>
</organism>
<evidence type="ECO:0000259" key="2">
    <source>
        <dbReference type="Pfam" id="PF14392"/>
    </source>
</evidence>
<name>A0AAD4IZN6_PERFH</name>
<dbReference type="EMBL" id="SDAM02000323">
    <property type="protein sequence ID" value="KAH6824444.1"/>
    <property type="molecule type" value="Genomic_DNA"/>
</dbReference>
<dbReference type="Pfam" id="PF14392">
    <property type="entry name" value="zf-CCHC_4"/>
    <property type="match status" value="1"/>
</dbReference>
<evidence type="ECO:0000313" key="3">
    <source>
        <dbReference type="EMBL" id="KAH6824444.1"/>
    </source>
</evidence>
<reference evidence="3 4" key="1">
    <citation type="journal article" date="2021" name="Nat. Commun.">
        <title>Incipient diploidization of the medicinal plant Perilla within 10,000 years.</title>
        <authorList>
            <person name="Zhang Y."/>
            <person name="Shen Q."/>
            <person name="Leng L."/>
            <person name="Zhang D."/>
            <person name="Chen S."/>
            <person name="Shi Y."/>
            <person name="Ning Z."/>
            <person name="Chen S."/>
        </authorList>
    </citation>
    <scope>NUCLEOTIDE SEQUENCE [LARGE SCALE GENOMIC DNA]</scope>
    <source>
        <strain evidence="4">cv. PC099</strain>
    </source>
</reference>
<dbReference type="AlphaFoldDB" id="A0AAD4IZN6"/>
<evidence type="ECO:0000256" key="1">
    <source>
        <dbReference type="SAM" id="MobiDB-lite"/>
    </source>
</evidence>
<gene>
    <name evidence="3" type="ORF">C2S53_002854</name>
</gene>
<comment type="caution">
    <text evidence="3">The sequence shown here is derived from an EMBL/GenBank/DDBJ whole genome shotgun (WGS) entry which is preliminary data.</text>
</comment>
<feature type="domain" description="Zinc knuckle CX2CX4HX4C" evidence="2">
    <location>
        <begin position="113"/>
        <end position="159"/>
    </location>
</feature>
<evidence type="ECO:0000313" key="4">
    <source>
        <dbReference type="Proteomes" id="UP001190926"/>
    </source>
</evidence>
<protein>
    <recommendedName>
        <fullName evidence="2">Zinc knuckle CX2CX4HX4C domain-containing protein</fullName>
    </recommendedName>
</protein>
<keyword evidence="4" id="KW-1185">Reference proteome</keyword>